<accession>A0A8X6UWA6</accession>
<sequence length="147" mass="16795">MRLKYEVRSRNLRIAAIADDESKYLKLNYLKSILPFFPNQFIFRSRLALLRDWAEIKLSNVDRSEALERLGSTVLHDNASAHKSQSEKEFLAKTCTSTSLLFTRLIPVGHLSAPINEKLFTETLFFAVRMEERLRKMASGSASRSAG</sequence>
<protein>
    <submittedName>
        <fullName evidence="1">Uncharacterized protein</fullName>
    </submittedName>
</protein>
<gene>
    <name evidence="1" type="ORF">TNCV_847971</name>
</gene>
<dbReference type="AlphaFoldDB" id="A0A8X6UWA6"/>
<evidence type="ECO:0000313" key="1">
    <source>
        <dbReference type="EMBL" id="GFX95206.1"/>
    </source>
</evidence>
<organism evidence="1 2">
    <name type="scientific">Trichonephila clavipes</name>
    <name type="common">Golden silk orbweaver</name>
    <name type="synonym">Nephila clavipes</name>
    <dbReference type="NCBI Taxonomy" id="2585209"/>
    <lineage>
        <taxon>Eukaryota</taxon>
        <taxon>Metazoa</taxon>
        <taxon>Ecdysozoa</taxon>
        <taxon>Arthropoda</taxon>
        <taxon>Chelicerata</taxon>
        <taxon>Arachnida</taxon>
        <taxon>Araneae</taxon>
        <taxon>Araneomorphae</taxon>
        <taxon>Entelegynae</taxon>
        <taxon>Araneoidea</taxon>
        <taxon>Nephilidae</taxon>
        <taxon>Trichonephila</taxon>
    </lineage>
</organism>
<proteinExistence type="predicted"/>
<keyword evidence="2" id="KW-1185">Reference proteome</keyword>
<comment type="caution">
    <text evidence="1">The sequence shown here is derived from an EMBL/GenBank/DDBJ whole genome shotgun (WGS) entry which is preliminary data.</text>
</comment>
<dbReference type="EMBL" id="BMAU01021185">
    <property type="protein sequence ID" value="GFX95206.1"/>
    <property type="molecule type" value="Genomic_DNA"/>
</dbReference>
<name>A0A8X6UWA6_TRICX</name>
<dbReference type="Proteomes" id="UP000887159">
    <property type="component" value="Unassembled WGS sequence"/>
</dbReference>
<evidence type="ECO:0000313" key="2">
    <source>
        <dbReference type="Proteomes" id="UP000887159"/>
    </source>
</evidence>
<reference evidence="1" key="1">
    <citation type="submission" date="2020-08" db="EMBL/GenBank/DDBJ databases">
        <title>Multicomponent nature underlies the extraordinary mechanical properties of spider dragline silk.</title>
        <authorList>
            <person name="Kono N."/>
            <person name="Nakamura H."/>
            <person name="Mori M."/>
            <person name="Yoshida Y."/>
            <person name="Ohtoshi R."/>
            <person name="Malay A.D."/>
            <person name="Moran D.A.P."/>
            <person name="Tomita M."/>
            <person name="Numata K."/>
            <person name="Arakawa K."/>
        </authorList>
    </citation>
    <scope>NUCLEOTIDE SEQUENCE</scope>
</reference>